<protein>
    <submittedName>
        <fullName evidence="5">Transcriptional regulator, AraC family</fullName>
    </submittedName>
</protein>
<gene>
    <name evidence="5" type="ORF">FC26_GL000175</name>
</gene>
<dbReference type="InterPro" id="IPR037923">
    <property type="entry name" value="HTH-like"/>
</dbReference>
<dbReference type="Pfam" id="PF02311">
    <property type="entry name" value="AraC_binding"/>
    <property type="match status" value="1"/>
</dbReference>
<dbReference type="AlphaFoldDB" id="A0A0R2A0T4"/>
<keyword evidence="6" id="KW-1185">Reference proteome</keyword>
<evidence type="ECO:0000256" key="3">
    <source>
        <dbReference type="ARBA" id="ARBA00023163"/>
    </source>
</evidence>
<dbReference type="EMBL" id="AYYY01000061">
    <property type="protein sequence ID" value="KRM60696.1"/>
    <property type="molecule type" value="Genomic_DNA"/>
</dbReference>
<dbReference type="InterPro" id="IPR009057">
    <property type="entry name" value="Homeodomain-like_sf"/>
</dbReference>
<feature type="domain" description="HTH araC/xylS-type" evidence="4">
    <location>
        <begin position="185"/>
        <end position="283"/>
    </location>
</feature>
<evidence type="ECO:0000313" key="6">
    <source>
        <dbReference type="Proteomes" id="UP000051733"/>
    </source>
</evidence>
<dbReference type="InterPro" id="IPR018060">
    <property type="entry name" value="HTH_AraC"/>
</dbReference>
<comment type="caution">
    <text evidence="5">The sequence shown here is derived from an EMBL/GenBank/DDBJ whole genome shotgun (WGS) entry which is preliminary data.</text>
</comment>
<accession>A0A0R2A0T4</accession>
<reference evidence="5 6" key="1">
    <citation type="journal article" date="2015" name="Genome Announc.">
        <title>Expanding the biotechnology potential of lactobacilli through comparative genomics of 213 strains and associated genera.</title>
        <authorList>
            <person name="Sun Z."/>
            <person name="Harris H.M."/>
            <person name="McCann A."/>
            <person name="Guo C."/>
            <person name="Argimon S."/>
            <person name="Zhang W."/>
            <person name="Yang X."/>
            <person name="Jeffery I.B."/>
            <person name="Cooney J.C."/>
            <person name="Kagawa T.F."/>
            <person name="Liu W."/>
            <person name="Song Y."/>
            <person name="Salvetti E."/>
            <person name="Wrobel A."/>
            <person name="Rasinkangas P."/>
            <person name="Parkhill J."/>
            <person name="Rea M.C."/>
            <person name="O'Sullivan O."/>
            <person name="Ritari J."/>
            <person name="Douillard F.P."/>
            <person name="Paul Ross R."/>
            <person name="Yang R."/>
            <person name="Briner A.E."/>
            <person name="Felis G.E."/>
            <person name="de Vos W.M."/>
            <person name="Barrangou R."/>
            <person name="Klaenhammer T.R."/>
            <person name="Caufield P.W."/>
            <person name="Cui Y."/>
            <person name="Zhang H."/>
            <person name="O'Toole P.W."/>
        </authorList>
    </citation>
    <scope>NUCLEOTIDE SEQUENCE [LARGE SCALE GENOMIC DNA]</scope>
    <source>
        <strain evidence="5 6">DSM 20634</strain>
    </source>
</reference>
<dbReference type="SUPFAM" id="SSF51215">
    <property type="entry name" value="Regulatory protein AraC"/>
    <property type="match status" value="1"/>
</dbReference>
<proteinExistence type="predicted"/>
<dbReference type="Proteomes" id="UP000051733">
    <property type="component" value="Unassembled WGS sequence"/>
</dbReference>
<dbReference type="PROSITE" id="PS01124">
    <property type="entry name" value="HTH_ARAC_FAMILY_2"/>
    <property type="match status" value="1"/>
</dbReference>
<keyword evidence="3" id="KW-0804">Transcription</keyword>
<organism evidence="5 6">
    <name type="scientific">Paucilactobacillus vaccinostercus DSM 20634</name>
    <dbReference type="NCBI Taxonomy" id="1423813"/>
    <lineage>
        <taxon>Bacteria</taxon>
        <taxon>Bacillati</taxon>
        <taxon>Bacillota</taxon>
        <taxon>Bacilli</taxon>
        <taxon>Lactobacillales</taxon>
        <taxon>Lactobacillaceae</taxon>
        <taxon>Paucilactobacillus</taxon>
    </lineage>
</organism>
<dbReference type="STRING" id="1423813.FC26_GL000175"/>
<sequence length="321" mass="37623">MDNIMDYYTFDIDNTVTFMVGGVFTAQKGWKHSPRYHHGDYELIICTQGPLYIKLVDTEYTLNTNDILFVPPYKLMAGTRLSPGNVEFYWLHFILPENMKVFENTNLESLAIDRQNPKVFVIPRQFRFTNLDHLIVLIHQLLNSDVQNVYDRKIANYFSTMILMEISKSTLNQLTYETSDIERIDRLKEWIRANLYKSPSVVDMAEEVQLNPQYLSRLFKKVTGVPPKKYLLQLKIQTAQALLVRTNLSIKEISAGSYFENEKLFMRQFKQFCGMTPSKYRAQFDEIYHNNQIISPVLPIPEEITKHLNDVPDFGRIPKNK</sequence>
<dbReference type="Pfam" id="PF12833">
    <property type="entry name" value="HTH_18"/>
    <property type="match status" value="1"/>
</dbReference>
<evidence type="ECO:0000313" key="5">
    <source>
        <dbReference type="EMBL" id="KRM60696.1"/>
    </source>
</evidence>
<name>A0A0R2A0T4_9LACO</name>
<dbReference type="PANTHER" id="PTHR43280:SF28">
    <property type="entry name" value="HTH-TYPE TRANSCRIPTIONAL ACTIVATOR RHAS"/>
    <property type="match status" value="1"/>
</dbReference>
<dbReference type="CDD" id="cd02208">
    <property type="entry name" value="cupin_RmlC-like"/>
    <property type="match status" value="1"/>
</dbReference>
<dbReference type="GO" id="GO:0003700">
    <property type="term" value="F:DNA-binding transcription factor activity"/>
    <property type="evidence" value="ECO:0007669"/>
    <property type="project" value="InterPro"/>
</dbReference>
<keyword evidence="1" id="KW-0805">Transcription regulation</keyword>
<dbReference type="SMART" id="SM00342">
    <property type="entry name" value="HTH_ARAC"/>
    <property type="match status" value="1"/>
</dbReference>
<evidence type="ECO:0000256" key="2">
    <source>
        <dbReference type="ARBA" id="ARBA00023125"/>
    </source>
</evidence>
<dbReference type="InterPro" id="IPR014710">
    <property type="entry name" value="RmlC-like_jellyroll"/>
</dbReference>
<dbReference type="PANTHER" id="PTHR43280">
    <property type="entry name" value="ARAC-FAMILY TRANSCRIPTIONAL REGULATOR"/>
    <property type="match status" value="1"/>
</dbReference>
<dbReference type="GO" id="GO:0043565">
    <property type="term" value="F:sequence-specific DNA binding"/>
    <property type="evidence" value="ECO:0007669"/>
    <property type="project" value="InterPro"/>
</dbReference>
<dbReference type="InterPro" id="IPR003313">
    <property type="entry name" value="AraC-bd"/>
</dbReference>
<dbReference type="PATRIC" id="fig|1423813.3.peg.187"/>
<dbReference type="Gene3D" id="1.10.10.60">
    <property type="entry name" value="Homeodomain-like"/>
    <property type="match status" value="2"/>
</dbReference>
<dbReference type="Gene3D" id="2.60.120.10">
    <property type="entry name" value="Jelly Rolls"/>
    <property type="match status" value="1"/>
</dbReference>
<evidence type="ECO:0000256" key="1">
    <source>
        <dbReference type="ARBA" id="ARBA00023015"/>
    </source>
</evidence>
<keyword evidence="2" id="KW-0238">DNA-binding</keyword>
<dbReference type="SUPFAM" id="SSF46689">
    <property type="entry name" value="Homeodomain-like"/>
    <property type="match status" value="2"/>
</dbReference>
<evidence type="ECO:0000259" key="4">
    <source>
        <dbReference type="PROSITE" id="PS01124"/>
    </source>
</evidence>